<comment type="catalytic activity">
    <reaction evidence="7 9 10">
        <text>2-(2-carboxy-4-methylthiazol-5-yl)ethyl phosphate + 4-amino-2-methyl-5-(diphosphooxymethyl)pyrimidine + 2 H(+) = thiamine phosphate + CO2 + diphosphate</text>
        <dbReference type="Rhea" id="RHEA:47848"/>
        <dbReference type="ChEBI" id="CHEBI:15378"/>
        <dbReference type="ChEBI" id="CHEBI:16526"/>
        <dbReference type="ChEBI" id="CHEBI:33019"/>
        <dbReference type="ChEBI" id="CHEBI:37575"/>
        <dbReference type="ChEBI" id="CHEBI:57841"/>
        <dbReference type="ChEBI" id="CHEBI:62890"/>
        <dbReference type="EC" id="2.5.1.3"/>
    </reaction>
</comment>
<gene>
    <name evidence="9" type="primary">thiE</name>
    <name evidence="13" type="ORF">C6Y45_16770</name>
</gene>
<dbReference type="GO" id="GO:0005737">
    <property type="term" value="C:cytoplasm"/>
    <property type="evidence" value="ECO:0007669"/>
    <property type="project" value="TreeGrafter"/>
</dbReference>
<dbReference type="Pfam" id="PF02581">
    <property type="entry name" value="TMP-TENI"/>
    <property type="match status" value="1"/>
</dbReference>
<dbReference type="Gene3D" id="3.20.20.70">
    <property type="entry name" value="Aldolase class I"/>
    <property type="match status" value="1"/>
</dbReference>
<dbReference type="SUPFAM" id="SSF51391">
    <property type="entry name" value="Thiamin phosphate synthase"/>
    <property type="match status" value="1"/>
</dbReference>
<feature type="binding site" evidence="9">
    <location>
        <position position="97"/>
    </location>
    <ligand>
        <name>Mg(2+)</name>
        <dbReference type="ChEBI" id="CHEBI:18420"/>
    </ligand>
</feature>
<protein>
    <recommendedName>
        <fullName evidence="9">Thiamine-phosphate synthase</fullName>
        <shortName evidence="9">TP synthase</shortName>
        <shortName evidence="9">TPS</shortName>
        <ecNumber evidence="9">2.5.1.3</ecNumber>
    </recommendedName>
    <alternativeName>
        <fullName evidence="9">Thiamine-phosphate pyrophosphorylase</fullName>
        <shortName evidence="9">TMP pyrophosphorylase</shortName>
        <shortName evidence="9">TMP-PPase</shortName>
    </alternativeName>
</protein>
<evidence type="ECO:0000256" key="5">
    <source>
        <dbReference type="ARBA" id="ARBA00022977"/>
    </source>
</evidence>
<feature type="binding site" evidence="9">
    <location>
        <position position="78"/>
    </location>
    <ligand>
        <name>Mg(2+)</name>
        <dbReference type="ChEBI" id="CHEBI:18420"/>
    </ligand>
</feature>
<dbReference type="PANTHER" id="PTHR20857">
    <property type="entry name" value="THIAMINE-PHOSPHATE PYROPHOSPHORYLASE"/>
    <property type="match status" value="1"/>
</dbReference>
<comment type="caution">
    <text evidence="13">The sequence shown here is derived from an EMBL/GenBank/DDBJ whole genome shotgun (WGS) entry which is preliminary data.</text>
</comment>
<evidence type="ECO:0000256" key="1">
    <source>
        <dbReference type="ARBA" id="ARBA00005165"/>
    </source>
</evidence>
<feature type="binding site" evidence="9">
    <location>
        <begin position="142"/>
        <end position="144"/>
    </location>
    <ligand>
        <name>2-[(2R,5Z)-2-carboxy-4-methylthiazol-5(2H)-ylidene]ethyl phosphate</name>
        <dbReference type="ChEBI" id="CHEBI:62899"/>
    </ligand>
</feature>
<comment type="catalytic activity">
    <reaction evidence="6 9 10">
        <text>4-methyl-5-(2-phosphooxyethyl)-thiazole + 4-amino-2-methyl-5-(diphosphooxymethyl)pyrimidine + H(+) = thiamine phosphate + diphosphate</text>
        <dbReference type="Rhea" id="RHEA:22328"/>
        <dbReference type="ChEBI" id="CHEBI:15378"/>
        <dbReference type="ChEBI" id="CHEBI:33019"/>
        <dbReference type="ChEBI" id="CHEBI:37575"/>
        <dbReference type="ChEBI" id="CHEBI:57841"/>
        <dbReference type="ChEBI" id="CHEBI:58296"/>
        <dbReference type="EC" id="2.5.1.3"/>
    </reaction>
</comment>
<feature type="binding site" evidence="9">
    <location>
        <position position="145"/>
    </location>
    <ligand>
        <name>4-amino-2-methyl-5-(diphosphooxymethyl)pyrimidine</name>
        <dbReference type="ChEBI" id="CHEBI:57841"/>
    </ligand>
</feature>
<dbReference type="OrthoDB" id="9812206at2"/>
<comment type="catalytic activity">
    <reaction evidence="8 9 10">
        <text>2-[(2R,5Z)-2-carboxy-4-methylthiazol-5(2H)-ylidene]ethyl phosphate + 4-amino-2-methyl-5-(diphosphooxymethyl)pyrimidine + 2 H(+) = thiamine phosphate + CO2 + diphosphate</text>
        <dbReference type="Rhea" id="RHEA:47844"/>
        <dbReference type="ChEBI" id="CHEBI:15378"/>
        <dbReference type="ChEBI" id="CHEBI:16526"/>
        <dbReference type="ChEBI" id="CHEBI:33019"/>
        <dbReference type="ChEBI" id="CHEBI:37575"/>
        <dbReference type="ChEBI" id="CHEBI:57841"/>
        <dbReference type="ChEBI" id="CHEBI:62899"/>
        <dbReference type="EC" id="2.5.1.3"/>
    </reaction>
</comment>
<dbReference type="RefSeq" id="WP_107586376.1">
    <property type="nucleotide sequence ID" value="NZ_PZJJ01000056.1"/>
</dbReference>
<dbReference type="GO" id="GO:0000287">
    <property type="term" value="F:magnesium ion binding"/>
    <property type="evidence" value="ECO:0007669"/>
    <property type="project" value="UniProtKB-UniRule"/>
</dbReference>
<dbReference type="Proteomes" id="UP000240509">
    <property type="component" value="Unassembled WGS sequence"/>
</dbReference>
<accession>A0A2T4U1W0</accession>
<evidence type="ECO:0000259" key="12">
    <source>
        <dbReference type="Pfam" id="PF02581"/>
    </source>
</evidence>
<dbReference type="FunFam" id="3.20.20.70:FF:000096">
    <property type="entry name" value="Thiamine-phosphate synthase"/>
    <property type="match status" value="1"/>
</dbReference>
<evidence type="ECO:0000313" key="14">
    <source>
        <dbReference type="Proteomes" id="UP000240509"/>
    </source>
</evidence>
<dbReference type="GO" id="GO:0004789">
    <property type="term" value="F:thiamine-phosphate diphosphorylase activity"/>
    <property type="evidence" value="ECO:0007669"/>
    <property type="project" value="UniProtKB-UniRule"/>
</dbReference>
<evidence type="ECO:0000256" key="4">
    <source>
        <dbReference type="ARBA" id="ARBA00022842"/>
    </source>
</evidence>
<organism evidence="13 14">
    <name type="scientific">Alkalicoccus saliphilus</name>
    <dbReference type="NCBI Taxonomy" id="200989"/>
    <lineage>
        <taxon>Bacteria</taxon>
        <taxon>Bacillati</taxon>
        <taxon>Bacillota</taxon>
        <taxon>Bacilli</taxon>
        <taxon>Bacillales</taxon>
        <taxon>Bacillaceae</taxon>
        <taxon>Alkalicoccus</taxon>
    </lineage>
</organism>
<evidence type="ECO:0000256" key="2">
    <source>
        <dbReference type="ARBA" id="ARBA00022679"/>
    </source>
</evidence>
<feature type="domain" description="Thiamine phosphate synthase/TenI" evidence="12">
    <location>
        <begin position="12"/>
        <end position="197"/>
    </location>
</feature>
<keyword evidence="2 9" id="KW-0808">Transferase</keyword>
<feature type="binding site" evidence="9">
    <location>
        <position position="174"/>
    </location>
    <ligand>
        <name>2-[(2R,5Z)-2-carboxy-4-methylthiazol-5(2H)-ylidene]ethyl phosphate</name>
        <dbReference type="ChEBI" id="CHEBI:62899"/>
    </ligand>
</feature>
<dbReference type="CDD" id="cd00564">
    <property type="entry name" value="TMP_TenI"/>
    <property type="match status" value="1"/>
</dbReference>
<dbReference type="UniPathway" id="UPA00060">
    <property type="reaction ID" value="UER00141"/>
</dbReference>
<evidence type="ECO:0000256" key="6">
    <source>
        <dbReference type="ARBA" id="ARBA00047334"/>
    </source>
</evidence>
<evidence type="ECO:0000313" key="13">
    <source>
        <dbReference type="EMBL" id="PTL37391.1"/>
    </source>
</evidence>
<dbReference type="AlphaFoldDB" id="A0A2T4U1W0"/>
<dbReference type="InterPro" id="IPR022998">
    <property type="entry name" value="ThiamineP_synth_TenI"/>
</dbReference>
<dbReference type="InterPro" id="IPR013785">
    <property type="entry name" value="Aldolase_TIM"/>
</dbReference>
<feature type="binding site" evidence="9">
    <location>
        <position position="116"/>
    </location>
    <ligand>
        <name>4-amino-2-methyl-5-(diphosphooxymethyl)pyrimidine</name>
        <dbReference type="ChEBI" id="CHEBI:57841"/>
    </ligand>
</feature>
<proteinExistence type="inferred from homology"/>
<evidence type="ECO:0000256" key="8">
    <source>
        <dbReference type="ARBA" id="ARBA00047883"/>
    </source>
</evidence>
<dbReference type="GO" id="GO:0009229">
    <property type="term" value="P:thiamine diphosphate biosynthetic process"/>
    <property type="evidence" value="ECO:0007669"/>
    <property type="project" value="UniProtKB-UniRule"/>
</dbReference>
<feature type="binding site" evidence="9">
    <location>
        <position position="77"/>
    </location>
    <ligand>
        <name>4-amino-2-methyl-5-(diphosphooxymethyl)pyrimidine</name>
        <dbReference type="ChEBI" id="CHEBI:57841"/>
    </ligand>
</feature>
<comment type="pathway">
    <text evidence="1 9 11">Cofactor biosynthesis; thiamine diphosphate biosynthesis; thiamine phosphate from 4-amino-2-methyl-5-diphosphomethylpyrimidine and 4-methyl-5-(2-phosphoethyl)-thiazole: step 1/1.</text>
</comment>
<dbReference type="PANTHER" id="PTHR20857:SF15">
    <property type="entry name" value="THIAMINE-PHOSPHATE SYNTHASE"/>
    <property type="match status" value="1"/>
</dbReference>
<evidence type="ECO:0000256" key="3">
    <source>
        <dbReference type="ARBA" id="ARBA00022723"/>
    </source>
</evidence>
<evidence type="ECO:0000256" key="11">
    <source>
        <dbReference type="RuleBase" id="RU004253"/>
    </source>
</evidence>
<dbReference type="InterPro" id="IPR036206">
    <property type="entry name" value="ThiamineP_synth_sf"/>
</dbReference>
<dbReference type="HAMAP" id="MF_00097">
    <property type="entry name" value="TMP_synthase"/>
    <property type="match status" value="1"/>
</dbReference>
<evidence type="ECO:0000256" key="10">
    <source>
        <dbReference type="RuleBase" id="RU003826"/>
    </source>
</evidence>
<dbReference type="GO" id="GO:0009228">
    <property type="term" value="P:thiamine biosynthetic process"/>
    <property type="evidence" value="ECO:0007669"/>
    <property type="project" value="UniProtKB-KW"/>
</dbReference>
<evidence type="ECO:0000256" key="9">
    <source>
        <dbReference type="HAMAP-Rule" id="MF_00097"/>
    </source>
</evidence>
<feature type="binding site" evidence="9">
    <location>
        <begin position="41"/>
        <end position="45"/>
    </location>
    <ligand>
        <name>4-amino-2-methyl-5-(diphosphooxymethyl)pyrimidine</name>
        <dbReference type="ChEBI" id="CHEBI:57841"/>
    </ligand>
</feature>
<keyword evidence="3 9" id="KW-0479">Metal-binding</keyword>
<keyword evidence="14" id="KW-1185">Reference proteome</keyword>
<feature type="binding site" evidence="9">
    <location>
        <begin position="194"/>
        <end position="195"/>
    </location>
    <ligand>
        <name>2-[(2R,5Z)-2-carboxy-4-methylthiazol-5(2H)-ylidene]ethyl phosphate</name>
        <dbReference type="ChEBI" id="CHEBI:62899"/>
    </ligand>
</feature>
<sequence>MTGSFSREQLSLYFIAGTQDTSRDFFQVLTEALEGGVTMFQLREKGEKSVQSEEERLHLALKAKEVCSRFKVPFIVNDDAELAVKSGADGLHVGQEDLRASEARKIIGSSAVLGVSAYTIEEAAEAVEAGADYVGVGPMYATFSKQDAKAVVGPERITQMRESGINIPIVAIGGIQPEHTKAILQSGADGISVISAIASSQSPRKAAADFRSQLI</sequence>
<comment type="function">
    <text evidence="9">Condenses 4-methyl-5-(beta-hydroxyethyl)thiazole monophosphate (THZ-P) and 2-methyl-4-amino-5-hydroxymethyl pyrimidine pyrophosphate (HMP-PP) to form thiamine monophosphate (TMP).</text>
</comment>
<comment type="cofactor">
    <cofactor evidence="9">
        <name>Mg(2+)</name>
        <dbReference type="ChEBI" id="CHEBI:18420"/>
    </cofactor>
    <text evidence="9">Binds 1 Mg(2+) ion per subunit.</text>
</comment>
<name>A0A2T4U1W0_9BACI</name>
<keyword evidence="5 9" id="KW-0784">Thiamine biosynthesis</keyword>
<dbReference type="NCBIfam" id="TIGR00693">
    <property type="entry name" value="thiE"/>
    <property type="match status" value="1"/>
</dbReference>
<dbReference type="InterPro" id="IPR034291">
    <property type="entry name" value="TMP_synthase"/>
</dbReference>
<dbReference type="EMBL" id="PZJJ01000056">
    <property type="protein sequence ID" value="PTL37391.1"/>
    <property type="molecule type" value="Genomic_DNA"/>
</dbReference>
<reference evidence="13 14" key="1">
    <citation type="submission" date="2018-03" db="EMBL/GenBank/DDBJ databases">
        <title>Alkalicoccus saliphilus sp. nov., isolated from a mineral pool.</title>
        <authorList>
            <person name="Zhao B."/>
        </authorList>
    </citation>
    <scope>NUCLEOTIDE SEQUENCE [LARGE SCALE GENOMIC DNA]</scope>
    <source>
        <strain evidence="13 14">6AG</strain>
    </source>
</reference>
<evidence type="ECO:0000256" key="7">
    <source>
        <dbReference type="ARBA" id="ARBA00047851"/>
    </source>
</evidence>
<dbReference type="EC" id="2.5.1.3" evidence="9"/>
<keyword evidence="4 9" id="KW-0460">Magnesium</keyword>
<comment type="similarity">
    <text evidence="9 10">Belongs to the thiamine-phosphate synthase family.</text>
</comment>